<accession>A0A9W9LCB5</accession>
<sequence length="65" mass="7548">MGPWVVAKQNIDRKELRDWDASARAWLCIADKVKKKQQSRCFLALDQFDLKMASRSGLYYGVIEV</sequence>
<dbReference type="AlphaFoldDB" id="A0A9W9LCB5"/>
<evidence type="ECO:0000313" key="2">
    <source>
        <dbReference type="Proteomes" id="UP001147746"/>
    </source>
</evidence>
<reference evidence="1" key="1">
    <citation type="submission" date="2022-12" db="EMBL/GenBank/DDBJ databases">
        <authorList>
            <person name="Petersen C."/>
        </authorList>
    </citation>
    <scope>NUCLEOTIDE SEQUENCE</scope>
    <source>
        <strain evidence="1">IBT 21472</strain>
    </source>
</reference>
<dbReference type="EMBL" id="JAPZBO010000002">
    <property type="protein sequence ID" value="KAJ5323399.1"/>
    <property type="molecule type" value="Genomic_DNA"/>
</dbReference>
<comment type="caution">
    <text evidence="1">The sequence shown here is derived from an EMBL/GenBank/DDBJ whole genome shotgun (WGS) entry which is preliminary data.</text>
</comment>
<dbReference type="OrthoDB" id="5354164at2759"/>
<protein>
    <submittedName>
        <fullName evidence="1">Uncharacterized protein</fullName>
    </submittedName>
</protein>
<dbReference type="Proteomes" id="UP001147746">
    <property type="component" value="Unassembled WGS sequence"/>
</dbReference>
<keyword evidence="2" id="KW-1185">Reference proteome</keyword>
<organism evidence="1 2">
    <name type="scientific">Penicillium atrosanguineum</name>
    <dbReference type="NCBI Taxonomy" id="1132637"/>
    <lineage>
        <taxon>Eukaryota</taxon>
        <taxon>Fungi</taxon>
        <taxon>Dikarya</taxon>
        <taxon>Ascomycota</taxon>
        <taxon>Pezizomycotina</taxon>
        <taxon>Eurotiomycetes</taxon>
        <taxon>Eurotiomycetidae</taxon>
        <taxon>Eurotiales</taxon>
        <taxon>Aspergillaceae</taxon>
        <taxon>Penicillium</taxon>
    </lineage>
</organism>
<name>A0A9W9LCB5_9EURO</name>
<proteinExistence type="predicted"/>
<reference evidence="1" key="2">
    <citation type="journal article" date="2023" name="IMA Fungus">
        <title>Comparative genomic study of the Penicillium genus elucidates a diverse pangenome and 15 lateral gene transfer events.</title>
        <authorList>
            <person name="Petersen C."/>
            <person name="Sorensen T."/>
            <person name="Nielsen M.R."/>
            <person name="Sondergaard T.E."/>
            <person name="Sorensen J.L."/>
            <person name="Fitzpatrick D.A."/>
            <person name="Frisvad J.C."/>
            <person name="Nielsen K.L."/>
        </authorList>
    </citation>
    <scope>NUCLEOTIDE SEQUENCE</scope>
    <source>
        <strain evidence="1">IBT 21472</strain>
    </source>
</reference>
<gene>
    <name evidence="1" type="ORF">N7476_001999</name>
</gene>
<evidence type="ECO:0000313" key="1">
    <source>
        <dbReference type="EMBL" id="KAJ5323399.1"/>
    </source>
</evidence>